<organism evidence="2 3">
    <name type="scientific">Branchiostoma lanceolatum</name>
    <name type="common">Common lancelet</name>
    <name type="synonym">Amphioxus lanceolatum</name>
    <dbReference type="NCBI Taxonomy" id="7740"/>
    <lineage>
        <taxon>Eukaryota</taxon>
        <taxon>Metazoa</taxon>
        <taxon>Chordata</taxon>
        <taxon>Cephalochordata</taxon>
        <taxon>Leptocardii</taxon>
        <taxon>Amphioxiformes</taxon>
        <taxon>Branchiostomatidae</taxon>
        <taxon>Branchiostoma</taxon>
    </lineage>
</organism>
<dbReference type="Proteomes" id="UP000838412">
    <property type="component" value="Chromosome 6"/>
</dbReference>
<dbReference type="OrthoDB" id="10659950at2759"/>
<keyword evidence="3" id="KW-1185">Reference proteome</keyword>
<accession>A0A8K0A1I8</accession>
<gene>
    <name evidence="2" type="primary">Hypp3710</name>
    <name evidence="2" type="ORF">BLAG_LOCUS20656</name>
</gene>
<dbReference type="AlphaFoldDB" id="A0A8K0A1I8"/>
<feature type="region of interest" description="Disordered" evidence="1">
    <location>
        <begin position="112"/>
        <end position="199"/>
    </location>
</feature>
<name>A0A8K0A1I8_BRALA</name>
<sequence length="305" mass="33302">MQSARTALSMAIKVYQRSRCISWTKTAAGSPGLNATLGMSPVRPRDMEKNNCLHHFNTSRASWSDKGVSTAITAGALFTAGIYGFQKTKKATSEKEETCADKELKGLEQILSERKTHPGIEMRQVDVPRDEPACSASEKDAEPDKKTTGGKSADDPTGEPEVAPGCLEPAAGRPKTTTAQTDVVPLRTASDSKAQQSDAKEVLGPMMKTKKGSPIFIHRYYDHELLPPGDRWHVKVDVTSPENMQVNLWLKIVLILGLLLRRVKLLPGRYGAYTRGVNGVVKVGECQKVFGKPPQRDGPMFRGKG</sequence>
<evidence type="ECO:0000313" key="2">
    <source>
        <dbReference type="EMBL" id="CAH1267217.1"/>
    </source>
</evidence>
<protein>
    <submittedName>
        <fullName evidence="2">Hypp3710 protein</fullName>
    </submittedName>
</protein>
<feature type="compositionally biased region" description="Basic and acidic residues" evidence="1">
    <location>
        <begin position="112"/>
        <end position="147"/>
    </location>
</feature>
<evidence type="ECO:0000256" key="1">
    <source>
        <dbReference type="SAM" id="MobiDB-lite"/>
    </source>
</evidence>
<evidence type="ECO:0000313" key="3">
    <source>
        <dbReference type="Proteomes" id="UP000838412"/>
    </source>
</evidence>
<proteinExistence type="predicted"/>
<dbReference type="EMBL" id="OV696691">
    <property type="protein sequence ID" value="CAH1267217.1"/>
    <property type="molecule type" value="Genomic_DNA"/>
</dbReference>
<reference evidence="2" key="1">
    <citation type="submission" date="2022-01" db="EMBL/GenBank/DDBJ databases">
        <authorList>
            <person name="Braso-Vives M."/>
        </authorList>
    </citation>
    <scope>NUCLEOTIDE SEQUENCE</scope>
</reference>